<evidence type="ECO:0000256" key="7">
    <source>
        <dbReference type="ARBA" id="ARBA00022741"/>
    </source>
</evidence>
<keyword evidence="10 19" id="KW-1133">Transmembrane helix</keyword>
<dbReference type="PROSITE" id="PS01069">
    <property type="entry name" value="DAGK_PROKAR"/>
    <property type="match status" value="1"/>
</dbReference>
<evidence type="ECO:0000256" key="13">
    <source>
        <dbReference type="ARBA" id="ARBA00023209"/>
    </source>
</evidence>
<keyword evidence="7 17" id="KW-0547">Nucleotide-binding</keyword>
<evidence type="ECO:0000256" key="11">
    <source>
        <dbReference type="ARBA" id="ARBA00023098"/>
    </source>
</evidence>
<keyword evidence="5" id="KW-0808">Transferase</keyword>
<keyword evidence="11" id="KW-0443">Lipid metabolism</keyword>
<dbReference type="AlphaFoldDB" id="A0A1I4JIL9"/>
<evidence type="ECO:0000256" key="5">
    <source>
        <dbReference type="ARBA" id="ARBA00022679"/>
    </source>
</evidence>
<evidence type="ECO:0000256" key="3">
    <source>
        <dbReference type="ARBA" id="ARBA00022475"/>
    </source>
</evidence>
<evidence type="ECO:0000256" key="17">
    <source>
        <dbReference type="PIRSR" id="PIRSR600829-3"/>
    </source>
</evidence>
<accession>A0A1I4JIL9</accession>
<reference evidence="20 21" key="1">
    <citation type="submission" date="2016-10" db="EMBL/GenBank/DDBJ databases">
        <authorList>
            <person name="de Groot N.N."/>
        </authorList>
    </citation>
    <scope>NUCLEOTIDE SEQUENCE [LARGE SCALE GENOMIC DNA]</scope>
    <source>
        <strain evidence="20 21">CGMCC 1.6134</strain>
    </source>
</reference>
<protein>
    <submittedName>
        <fullName evidence="20">Undecaprenol kinase</fullName>
    </submittedName>
</protein>
<keyword evidence="6 19" id="KW-0812">Transmembrane</keyword>
<evidence type="ECO:0000256" key="10">
    <source>
        <dbReference type="ARBA" id="ARBA00022989"/>
    </source>
</evidence>
<evidence type="ECO:0000256" key="2">
    <source>
        <dbReference type="ARBA" id="ARBA00005967"/>
    </source>
</evidence>
<feature type="binding site" evidence="18">
    <location>
        <position position="33"/>
    </location>
    <ligand>
        <name>a divalent metal cation</name>
        <dbReference type="ChEBI" id="CHEBI:60240"/>
    </ligand>
</feature>
<dbReference type="InterPro" id="IPR033717">
    <property type="entry name" value="UDPK"/>
</dbReference>
<evidence type="ECO:0000313" key="20">
    <source>
        <dbReference type="EMBL" id="SFL66438.1"/>
    </source>
</evidence>
<dbReference type="GO" id="GO:0016301">
    <property type="term" value="F:kinase activity"/>
    <property type="evidence" value="ECO:0007669"/>
    <property type="project" value="UniProtKB-KW"/>
</dbReference>
<dbReference type="GO" id="GO:0005886">
    <property type="term" value="C:plasma membrane"/>
    <property type="evidence" value="ECO:0007669"/>
    <property type="project" value="UniProtKB-SubCell"/>
</dbReference>
<keyword evidence="21" id="KW-1185">Reference proteome</keyword>
<evidence type="ECO:0000313" key="21">
    <source>
        <dbReference type="Proteomes" id="UP000199668"/>
    </source>
</evidence>
<evidence type="ECO:0000256" key="4">
    <source>
        <dbReference type="ARBA" id="ARBA00022516"/>
    </source>
</evidence>
<dbReference type="Proteomes" id="UP000199668">
    <property type="component" value="Unassembled WGS sequence"/>
</dbReference>
<feature type="transmembrane region" description="Helical" evidence="19">
    <location>
        <begin position="101"/>
        <end position="122"/>
    </location>
</feature>
<keyword evidence="18" id="KW-0479">Metal-binding</keyword>
<comment type="similarity">
    <text evidence="2">Belongs to the bacterial diacylglycerol kinase family.</text>
</comment>
<feature type="binding site" evidence="17">
    <location>
        <position position="33"/>
    </location>
    <ligand>
        <name>ATP</name>
        <dbReference type="ChEBI" id="CHEBI:30616"/>
    </ligand>
</feature>
<gene>
    <name evidence="20" type="ORF">SAMN04488054_103181</name>
</gene>
<dbReference type="EMBL" id="FOTY01000003">
    <property type="protein sequence ID" value="SFL66438.1"/>
    <property type="molecule type" value="Genomic_DNA"/>
</dbReference>
<evidence type="ECO:0000256" key="8">
    <source>
        <dbReference type="ARBA" id="ARBA00022777"/>
    </source>
</evidence>
<dbReference type="CDD" id="cd14265">
    <property type="entry name" value="UDPK_IM_like"/>
    <property type="match status" value="1"/>
</dbReference>
<evidence type="ECO:0000256" key="12">
    <source>
        <dbReference type="ARBA" id="ARBA00023136"/>
    </source>
</evidence>
<feature type="transmembrane region" description="Helical" evidence="19">
    <location>
        <begin position="38"/>
        <end position="55"/>
    </location>
</feature>
<evidence type="ECO:0000256" key="14">
    <source>
        <dbReference type="ARBA" id="ARBA00023264"/>
    </source>
</evidence>
<feature type="binding site" evidence="17">
    <location>
        <begin position="99"/>
        <end position="100"/>
    </location>
    <ligand>
        <name>ATP</name>
        <dbReference type="ChEBI" id="CHEBI:30616"/>
    </ligand>
</feature>
<evidence type="ECO:0000256" key="6">
    <source>
        <dbReference type="ARBA" id="ARBA00022692"/>
    </source>
</evidence>
<dbReference type="Pfam" id="PF01219">
    <property type="entry name" value="DAGK_prokar"/>
    <property type="match status" value="1"/>
</dbReference>
<proteinExistence type="inferred from homology"/>
<dbReference type="InterPro" id="IPR000829">
    <property type="entry name" value="DAGK"/>
</dbReference>
<comment type="subcellular location">
    <subcellularLocation>
        <location evidence="1">Cell membrane</location>
        <topology evidence="1">Multi-pass membrane protein</topology>
    </subcellularLocation>
</comment>
<keyword evidence="4" id="KW-0444">Lipid biosynthesis</keyword>
<keyword evidence="18" id="KW-0460">Magnesium</keyword>
<dbReference type="InterPro" id="IPR036945">
    <property type="entry name" value="DAGK_sf"/>
</dbReference>
<organism evidence="20 21">
    <name type="scientific">Salibacterium qingdaonense</name>
    <dbReference type="NCBI Taxonomy" id="266892"/>
    <lineage>
        <taxon>Bacteria</taxon>
        <taxon>Bacillati</taxon>
        <taxon>Bacillota</taxon>
        <taxon>Bacilli</taxon>
        <taxon>Bacillales</taxon>
        <taxon>Bacillaceae</taxon>
    </lineage>
</organism>
<dbReference type="STRING" id="266892.SAMN04488054_103181"/>
<keyword evidence="13" id="KW-0594">Phospholipid biosynthesis</keyword>
<evidence type="ECO:0000256" key="16">
    <source>
        <dbReference type="PIRSR" id="PIRSR600829-2"/>
    </source>
</evidence>
<name>A0A1I4JIL9_9BACI</name>
<feature type="binding site" evidence="17">
    <location>
        <position position="14"/>
    </location>
    <ligand>
        <name>ATP</name>
        <dbReference type="ChEBI" id="CHEBI:30616"/>
    </ligand>
</feature>
<evidence type="ECO:0000256" key="1">
    <source>
        <dbReference type="ARBA" id="ARBA00004651"/>
    </source>
</evidence>
<dbReference type="Gene3D" id="1.10.287.3610">
    <property type="match status" value="1"/>
</dbReference>
<evidence type="ECO:0000256" key="15">
    <source>
        <dbReference type="PIRSR" id="PIRSR600829-1"/>
    </source>
</evidence>
<dbReference type="GO" id="GO:0008654">
    <property type="term" value="P:phospholipid biosynthetic process"/>
    <property type="evidence" value="ECO:0007669"/>
    <property type="project" value="UniProtKB-KW"/>
</dbReference>
<feature type="active site" description="Proton acceptor" evidence="15">
    <location>
        <position position="74"/>
    </location>
</feature>
<feature type="binding site" evidence="16">
    <location>
        <position position="14"/>
    </location>
    <ligand>
        <name>substrate</name>
    </ligand>
</feature>
<evidence type="ECO:0000256" key="19">
    <source>
        <dbReference type="SAM" id="Phobius"/>
    </source>
</evidence>
<feature type="binding site" evidence="17">
    <location>
        <position position="81"/>
    </location>
    <ligand>
        <name>ATP</name>
        <dbReference type="ChEBI" id="CHEBI:30616"/>
    </ligand>
</feature>
<evidence type="ECO:0000256" key="18">
    <source>
        <dbReference type="PIRSR" id="PIRSR600829-4"/>
    </source>
</evidence>
<feature type="binding site" evidence="18">
    <location>
        <position position="81"/>
    </location>
    <ligand>
        <name>a divalent metal cation</name>
        <dbReference type="ChEBI" id="CHEBI:60240"/>
    </ligand>
</feature>
<keyword evidence="8 20" id="KW-0418">Kinase</keyword>
<feature type="binding site" evidence="16">
    <location>
        <position position="74"/>
    </location>
    <ligand>
        <name>substrate</name>
    </ligand>
</feature>
<sequence>MTMDLKDRKQTRQRLFRSFRCAWAGLTLVVWHEQNMKFHLLAAAAAVICGFVFSIPLFHWMILALVIGGMLALEVMNTAVERVVDMITEDYHPAAEKAKDIAAAAVLVYSAAAAIIGILIFYGPVMSRLFP</sequence>
<dbReference type="GO" id="GO:0005524">
    <property type="term" value="F:ATP binding"/>
    <property type="evidence" value="ECO:0007669"/>
    <property type="project" value="UniProtKB-KW"/>
</dbReference>
<dbReference type="PANTHER" id="PTHR34299:SF1">
    <property type="entry name" value="DIACYLGLYCEROL KINASE"/>
    <property type="match status" value="1"/>
</dbReference>
<keyword evidence="14" id="KW-1208">Phospholipid metabolism</keyword>
<keyword evidence="9 17" id="KW-0067">ATP-binding</keyword>
<dbReference type="GO" id="GO:0046872">
    <property type="term" value="F:metal ion binding"/>
    <property type="evidence" value="ECO:0007669"/>
    <property type="project" value="UniProtKB-KW"/>
</dbReference>
<evidence type="ECO:0000256" key="9">
    <source>
        <dbReference type="ARBA" id="ARBA00022840"/>
    </source>
</evidence>
<keyword evidence="3" id="KW-1003">Cell membrane</keyword>
<keyword evidence="12 19" id="KW-0472">Membrane</keyword>
<comment type="cofactor">
    <cofactor evidence="18">
        <name>Mg(2+)</name>
        <dbReference type="ChEBI" id="CHEBI:18420"/>
    </cofactor>
    <text evidence="18">Mn(2+), Zn(2+), Cd(2+) and Co(2+) support activity to lesser extents.</text>
</comment>
<dbReference type="PANTHER" id="PTHR34299">
    <property type="entry name" value="DIACYLGLYCEROL KINASE"/>
    <property type="match status" value="1"/>
</dbReference>